<feature type="chain" id="PRO_5027894375" evidence="1">
    <location>
        <begin position="22"/>
        <end position="240"/>
    </location>
</feature>
<protein>
    <submittedName>
        <fullName evidence="2">Uncharacterized protein LOC108046203</fullName>
    </submittedName>
</protein>
<dbReference type="AlphaFoldDB" id="A0A6P4ESX9"/>
<dbReference type="RefSeq" id="XP_016981275.2">
    <property type="nucleotide sequence ID" value="XM_017125786.2"/>
</dbReference>
<name>A0A6P4ESX9_DRORH</name>
<proteinExistence type="predicted"/>
<dbReference type="GeneID" id="108046203"/>
<keyword evidence="1" id="KW-0732">Signal</keyword>
<dbReference type="RefSeq" id="XP_016981275.1">
    <property type="nucleotide sequence ID" value="XM_017125786.1"/>
</dbReference>
<dbReference type="PANTHER" id="PTHR21163:SF1">
    <property type="entry name" value="PROTEIN G12"/>
    <property type="match status" value="1"/>
</dbReference>
<feature type="signal peptide" evidence="1">
    <location>
        <begin position="1"/>
        <end position="21"/>
    </location>
</feature>
<dbReference type="PANTHER" id="PTHR21163">
    <property type="entry name" value="PROTEIN G12"/>
    <property type="match status" value="1"/>
</dbReference>
<evidence type="ECO:0000313" key="2">
    <source>
        <dbReference type="RefSeq" id="XP_016981275.1"/>
    </source>
</evidence>
<gene>
    <name evidence="2" type="primary">LOC108046203</name>
</gene>
<evidence type="ECO:0000256" key="1">
    <source>
        <dbReference type="SAM" id="SignalP"/>
    </source>
</evidence>
<organism evidence="2">
    <name type="scientific">Drosophila rhopaloa</name>
    <name type="common">Fruit fly</name>
    <dbReference type="NCBI Taxonomy" id="1041015"/>
    <lineage>
        <taxon>Eukaryota</taxon>
        <taxon>Metazoa</taxon>
        <taxon>Ecdysozoa</taxon>
        <taxon>Arthropoda</taxon>
        <taxon>Hexapoda</taxon>
        <taxon>Insecta</taxon>
        <taxon>Pterygota</taxon>
        <taxon>Neoptera</taxon>
        <taxon>Endopterygota</taxon>
        <taxon>Diptera</taxon>
        <taxon>Brachycera</taxon>
        <taxon>Muscomorpha</taxon>
        <taxon>Ephydroidea</taxon>
        <taxon>Drosophilidae</taxon>
        <taxon>Drosophila</taxon>
        <taxon>Sophophora</taxon>
    </lineage>
</organism>
<accession>A0A6P4ESX9</accession>
<dbReference type="Pfam" id="PF06757">
    <property type="entry name" value="Ins_allergen_rp"/>
    <property type="match status" value="1"/>
</dbReference>
<dbReference type="InterPro" id="IPR010629">
    <property type="entry name" value="Ins_allergen"/>
</dbReference>
<dbReference type="OrthoDB" id="7882129at2759"/>
<sequence length="240" mass="27069">MNRGYLLLLVVCAAGISHSMGFPQDKRRKMIVGVGLDPSLSMEPPAKGMPSKNSIDLSGFVALFPERRVQTIAGQYYFNDEEFKKGYSFLRSSNFTTIKQKLIQQPEILEIANYLSDQGFDVAKVVRTVAEVFTVFPVSSFEAKENLTTFEGLHGMVKKVLEIPPKDQLIAQFSNFLSNFENDGPKFSKQINDLLNSLAWQTFACDMRNNNVDLPKILETLAPYLCTCLRHVEMLNVARK</sequence>
<reference evidence="2" key="1">
    <citation type="submission" date="2025-08" db="UniProtKB">
        <authorList>
            <consortium name="RefSeq"/>
        </authorList>
    </citation>
    <scope>IDENTIFICATION</scope>
</reference>